<protein>
    <submittedName>
        <fullName evidence="1">Uncharacterized protein</fullName>
    </submittedName>
</protein>
<accession>A0A710K5B5</accession>
<sequence>MVKLTKKEQAWIDELQEVLDRCPSPKKIGFYTIGDPNIHLYDLRKYKEVEKALDTGKASDWSPACRVAGAHIEGTIDFPSPVESTAG</sequence>
<evidence type="ECO:0000313" key="1">
    <source>
        <dbReference type="EMBL" id="HAD1627283.1"/>
    </source>
</evidence>
<dbReference type="AlphaFoldDB" id="A0A710K5B5"/>
<dbReference type="EMBL" id="DAANVS010000027">
    <property type="protein sequence ID" value="HAD1627283.1"/>
    <property type="molecule type" value="Genomic_DNA"/>
</dbReference>
<comment type="caution">
    <text evidence="1">The sequence shown here is derived from an EMBL/GenBank/DDBJ whole genome shotgun (WGS) entry which is preliminary data.</text>
</comment>
<gene>
    <name evidence="1" type="ORF">G0P69_11760</name>
</gene>
<reference evidence="1" key="2">
    <citation type="submission" date="2019-08" db="EMBL/GenBank/DDBJ databases">
        <authorList>
            <consortium name="NCBI Pathogen Detection Project"/>
        </authorList>
    </citation>
    <scope>NUCLEOTIDE SEQUENCE</scope>
    <source>
        <strain evidence="1">SSI_AA693</strain>
    </source>
</reference>
<organism evidence="1">
    <name type="scientific">Salmonella typhimurium</name>
    <dbReference type="NCBI Taxonomy" id="90371"/>
    <lineage>
        <taxon>Bacteria</taxon>
        <taxon>Pseudomonadati</taxon>
        <taxon>Pseudomonadota</taxon>
        <taxon>Gammaproteobacteria</taxon>
        <taxon>Enterobacterales</taxon>
        <taxon>Enterobacteriaceae</taxon>
        <taxon>Salmonella</taxon>
    </lineage>
</organism>
<reference evidence="1" key="1">
    <citation type="journal article" date="2018" name="Genome Biol.">
        <title>SKESA: strategic k-mer extension for scrupulous assemblies.</title>
        <authorList>
            <person name="Souvorov A."/>
            <person name="Agarwala R."/>
            <person name="Lipman D.J."/>
        </authorList>
    </citation>
    <scope>NUCLEOTIDE SEQUENCE</scope>
    <source>
        <strain evidence="1">SSI_AA693</strain>
    </source>
</reference>
<proteinExistence type="predicted"/>
<name>A0A710K5B5_SALTM</name>